<evidence type="ECO:0000313" key="2">
    <source>
        <dbReference type="Proteomes" id="UP000281564"/>
    </source>
</evidence>
<evidence type="ECO:0000313" key="1">
    <source>
        <dbReference type="EMBL" id="RJX48421.1"/>
    </source>
</evidence>
<reference evidence="1 2" key="1">
    <citation type="submission" date="2018-06" db="EMBL/GenBank/DDBJ databases">
        <title>Halonotius sp. F13-13 a new haloarchaeeon isolated from a solar saltern from Isla Cristina, Huelva, Spain.</title>
        <authorList>
            <person name="Duran-Viseras A."/>
            <person name="Sanchez-Porro C."/>
            <person name="Ventosa A."/>
        </authorList>
    </citation>
    <scope>NUCLEOTIDE SEQUENCE [LARGE SCALE GENOMIC DNA]</scope>
    <source>
        <strain evidence="1 2">CECT 7525</strain>
    </source>
</reference>
<comment type="caution">
    <text evidence="1">The sequence shown here is derived from an EMBL/GenBank/DDBJ whole genome shotgun (WGS) entry which is preliminary data.</text>
</comment>
<organism evidence="1 2">
    <name type="scientific">Halonotius pteroides</name>
    <dbReference type="NCBI Taxonomy" id="268735"/>
    <lineage>
        <taxon>Archaea</taxon>
        <taxon>Methanobacteriati</taxon>
        <taxon>Methanobacteriota</taxon>
        <taxon>Stenosarchaea group</taxon>
        <taxon>Halobacteria</taxon>
        <taxon>Halobacteriales</taxon>
        <taxon>Haloferacaceae</taxon>
        <taxon>Halonotius</taxon>
    </lineage>
</organism>
<gene>
    <name evidence="1" type="ORF">DP106_12325</name>
</gene>
<protein>
    <submittedName>
        <fullName evidence="1">Uncharacterized protein</fullName>
    </submittedName>
</protein>
<dbReference type="EMBL" id="QMDW01000021">
    <property type="protein sequence ID" value="RJX48421.1"/>
    <property type="molecule type" value="Genomic_DNA"/>
</dbReference>
<dbReference type="Gene3D" id="3.40.50.880">
    <property type="match status" value="1"/>
</dbReference>
<dbReference type="RefSeq" id="WP_120085717.1">
    <property type="nucleotide sequence ID" value="NZ_QMDW01000021.1"/>
</dbReference>
<keyword evidence="2" id="KW-1185">Reference proteome</keyword>
<accession>A0A3A6Q558</accession>
<dbReference type="SUPFAM" id="SSF52317">
    <property type="entry name" value="Class I glutamine amidotransferase-like"/>
    <property type="match status" value="1"/>
</dbReference>
<dbReference type="Proteomes" id="UP000281564">
    <property type="component" value="Unassembled WGS sequence"/>
</dbReference>
<dbReference type="OrthoDB" id="7388at2157"/>
<dbReference type="InterPro" id="IPR029062">
    <property type="entry name" value="Class_I_gatase-like"/>
</dbReference>
<sequence length="125" mass="13796">MDPHIAIVDASIGDTPAERNLTRGIDAETAVYKVSESERPPMPGQRDRGYDAVVISGSQTSVYDDHDWIHALTAWARTAQQADVLSREQILQYGRQLVDAIWQYTHCPVGNNCNGRGLLGKDTDS</sequence>
<name>A0A3A6Q558_9EURY</name>
<dbReference type="AlphaFoldDB" id="A0A3A6Q558"/>
<proteinExistence type="predicted"/>